<feature type="region of interest" description="Disordered" evidence="1">
    <location>
        <begin position="1"/>
        <end position="75"/>
    </location>
</feature>
<dbReference type="InterPro" id="IPR045063">
    <property type="entry name" value="Dynamin_N"/>
</dbReference>
<feature type="compositionally biased region" description="Polar residues" evidence="1">
    <location>
        <begin position="945"/>
        <end position="954"/>
    </location>
</feature>
<dbReference type="VEuPathDB" id="FungiDB:BTJ68_12232"/>
<evidence type="ECO:0000259" key="3">
    <source>
        <dbReference type="Pfam" id="PF24564"/>
    </source>
</evidence>
<dbReference type="STRING" id="1157616.A0A1Z5SVC8"/>
<evidence type="ECO:0008006" key="6">
    <source>
        <dbReference type="Google" id="ProtNLM"/>
    </source>
</evidence>
<feature type="compositionally biased region" description="Basic and acidic residues" evidence="1">
    <location>
        <begin position="930"/>
        <end position="940"/>
    </location>
</feature>
<evidence type="ECO:0000313" key="4">
    <source>
        <dbReference type="EMBL" id="OTA24776.1"/>
    </source>
</evidence>
<gene>
    <name evidence="4" type="ORF">BTJ68_12232</name>
</gene>
<dbReference type="Pfam" id="PF24564">
    <property type="entry name" value="DUF7605"/>
    <property type="match status" value="1"/>
</dbReference>
<dbReference type="Proteomes" id="UP000194280">
    <property type="component" value="Unassembled WGS sequence"/>
</dbReference>
<dbReference type="InterPro" id="IPR027417">
    <property type="entry name" value="P-loop_NTPase"/>
</dbReference>
<reference evidence="4 5" key="1">
    <citation type="submission" date="2017-01" db="EMBL/GenBank/DDBJ databases">
        <title>The recent genome duplication of the halophilic yeast Hortaea werneckii: insights from long-read sequencing.</title>
        <authorList>
            <person name="Sinha S."/>
            <person name="Flibotte S."/>
            <person name="Neira M."/>
            <person name="Lenassi M."/>
            <person name="Gostincar C."/>
            <person name="Stajich J.E."/>
            <person name="Nislow C.E."/>
        </authorList>
    </citation>
    <scope>NUCLEOTIDE SEQUENCE [LARGE SCALE GENOMIC DNA]</scope>
    <source>
        <strain evidence="4 5">EXF-2000</strain>
    </source>
</reference>
<evidence type="ECO:0000259" key="2">
    <source>
        <dbReference type="Pfam" id="PF00350"/>
    </source>
</evidence>
<protein>
    <recommendedName>
        <fullName evidence="6">G domain-containing protein</fullName>
    </recommendedName>
</protein>
<proteinExistence type="predicted"/>
<dbReference type="OrthoDB" id="3598281at2759"/>
<feature type="domain" description="Dynamin N-terminal" evidence="2">
    <location>
        <begin position="135"/>
        <end position="393"/>
    </location>
</feature>
<comment type="caution">
    <text evidence="4">The sequence shown here is derived from an EMBL/GenBank/DDBJ whole genome shotgun (WGS) entry which is preliminary data.</text>
</comment>
<evidence type="ECO:0000256" key="1">
    <source>
        <dbReference type="SAM" id="MobiDB-lite"/>
    </source>
</evidence>
<dbReference type="Gene3D" id="3.40.50.300">
    <property type="entry name" value="P-loop containing nucleotide triphosphate hydrolases"/>
    <property type="match status" value="2"/>
</dbReference>
<accession>A0A1Z5SVC8</accession>
<dbReference type="InParanoid" id="A0A1Z5SVC8"/>
<dbReference type="InterPro" id="IPR056024">
    <property type="entry name" value="DUF7605"/>
</dbReference>
<feature type="compositionally biased region" description="Acidic residues" evidence="1">
    <location>
        <begin position="41"/>
        <end position="61"/>
    </location>
</feature>
<dbReference type="Pfam" id="PF00350">
    <property type="entry name" value="Dynamin_N"/>
    <property type="match status" value="1"/>
</dbReference>
<dbReference type="AlphaFoldDB" id="A0A1Z5SVC8"/>
<organism evidence="4 5">
    <name type="scientific">Hortaea werneckii EXF-2000</name>
    <dbReference type="NCBI Taxonomy" id="1157616"/>
    <lineage>
        <taxon>Eukaryota</taxon>
        <taxon>Fungi</taxon>
        <taxon>Dikarya</taxon>
        <taxon>Ascomycota</taxon>
        <taxon>Pezizomycotina</taxon>
        <taxon>Dothideomycetes</taxon>
        <taxon>Dothideomycetidae</taxon>
        <taxon>Mycosphaerellales</taxon>
        <taxon>Teratosphaeriaceae</taxon>
        <taxon>Hortaea</taxon>
    </lineage>
</organism>
<feature type="domain" description="DUF7605" evidence="3">
    <location>
        <begin position="664"/>
        <end position="830"/>
    </location>
</feature>
<dbReference type="PANTHER" id="PTHR36681">
    <property type="entry name" value="NUCLEAR GTPASE, GERMINAL CENTER-ASSOCIATED, TANDEM DUPLICATE 3"/>
    <property type="match status" value="1"/>
</dbReference>
<sequence length="954" mass="107661">MRKPSVAQMTRSKRKRTDDDCDDDEAVKPEVAGEEAGSGDGSEDSDDNDSSTSDEDSDTDGDSTGLIEHHEDSEGFPDRVVYDEVFAQTVAELSDIAKRALKILRESQCTSKRVRGLTTHAEELSQVPKPKCEKVALLGNTGAGKSSLLNSLLGLPNMAKAMAGSQSCTCVGCEYEQPFPEQTKELAAKIEYFGIDSIRELLSRLIKDYNHWNFEREEDLNEEERQELSRLSKTAFTTFRSLFCNKEEFETIEAGREYLEAAYQGKDQTALDEFFEWCKELLEEKEGEERDRTECFDAETQQGLLDQLNPLVFSNSQFKEPTLWPLVKKVRIGIEGPRILQYITLVDLPGLDDTNRVRVDASYEIMDKCDAIWVVAKIDRAITETGVDSLLMRYGKAFKIVMICTGTDDNIDAGLASYLEGEGQDIGNHEQLLRQEIRLRKEFEKVLPKQIAAKHKVLTKDKKDQRKGKKQTMTAYRRQKIRDEIKAIVKEKDAAKAALPGVEQARFELLVNARNEYTIRRLQEEKSEHLPEGTTLPVFCVSNAHYSSLKGAKAIKGPRLDAAMTGIPALRAYVLDTSAPELSRTYDAYVNHRLTVFMKGLALWAKSYNVEGGEQLLAAVKKPQGQVSGLIDQYVDQVVAFNEKFIVSGLRDAQKELVVAASRVVNDKIQPWHASTVRAFIRRDGNHRTSVAPQQSWNDQFLEKASKLAEQGWELFSDKEKELAISLEKSLLSLLERMKCDIGNHPAAVVLPMDRIKEVFEAQMDGIREACRDHDSEFKKELRNIKLDTTQDRPSGYFSRAMADAYEECKKDSGTGVKKRCLDNLDTHLKLEGANSPFARVCEKLSDALRPAAQATSGRLAQKTQDIMSELYSQFDDMVDKKLDDKAEDELRRQFRAFLEEEESKFEEIRRNFRRSRRSTTSDLSGAGEAVREKSAEKRGHMSSLEASASAQHT</sequence>
<dbReference type="SUPFAM" id="SSF52540">
    <property type="entry name" value="P-loop containing nucleoside triphosphate hydrolases"/>
    <property type="match status" value="1"/>
</dbReference>
<dbReference type="PANTHER" id="PTHR36681:SF3">
    <property type="entry name" value="NUCLEAR GTPASE, GERMINAL CENTER-ASSOCIATED, TANDEM DUPLICATE 3"/>
    <property type="match status" value="1"/>
</dbReference>
<keyword evidence="5" id="KW-1185">Reference proteome</keyword>
<name>A0A1Z5SVC8_HORWE</name>
<feature type="region of interest" description="Disordered" evidence="1">
    <location>
        <begin position="910"/>
        <end position="954"/>
    </location>
</feature>
<evidence type="ECO:0000313" key="5">
    <source>
        <dbReference type="Proteomes" id="UP000194280"/>
    </source>
</evidence>
<dbReference type="EMBL" id="MUNK01000230">
    <property type="protein sequence ID" value="OTA24776.1"/>
    <property type="molecule type" value="Genomic_DNA"/>
</dbReference>